<keyword evidence="4 7" id="KW-1133">Transmembrane helix</keyword>
<dbReference type="InterPro" id="IPR000109">
    <property type="entry name" value="POT_fam"/>
</dbReference>
<feature type="transmembrane region" description="Helical" evidence="7">
    <location>
        <begin position="38"/>
        <end position="61"/>
    </location>
</feature>
<dbReference type="PROSITE" id="PS01023">
    <property type="entry name" value="PTR2_2"/>
    <property type="match status" value="1"/>
</dbReference>
<dbReference type="SUPFAM" id="SSF103473">
    <property type="entry name" value="MFS general substrate transporter"/>
    <property type="match status" value="1"/>
</dbReference>
<evidence type="ECO:0000313" key="9">
    <source>
        <dbReference type="Proteomes" id="UP000037035"/>
    </source>
</evidence>
<evidence type="ECO:0000256" key="6">
    <source>
        <dbReference type="RuleBase" id="RU003755"/>
    </source>
</evidence>
<name>A0A0L6UWP5_9BASI</name>
<gene>
    <name evidence="8" type="ORF">VP01_3391g3</name>
</gene>
<dbReference type="InterPro" id="IPR036259">
    <property type="entry name" value="MFS_trans_sf"/>
</dbReference>
<evidence type="ECO:0000256" key="1">
    <source>
        <dbReference type="ARBA" id="ARBA00004141"/>
    </source>
</evidence>
<dbReference type="GO" id="GO:0006857">
    <property type="term" value="P:oligopeptide transport"/>
    <property type="evidence" value="ECO:0007669"/>
    <property type="project" value="InterPro"/>
</dbReference>
<feature type="transmembrane region" description="Helical" evidence="7">
    <location>
        <begin position="7"/>
        <end position="26"/>
    </location>
</feature>
<dbReference type="GO" id="GO:0016020">
    <property type="term" value="C:membrane"/>
    <property type="evidence" value="ECO:0007669"/>
    <property type="project" value="UniProtKB-SubCell"/>
</dbReference>
<evidence type="ECO:0000256" key="4">
    <source>
        <dbReference type="ARBA" id="ARBA00022989"/>
    </source>
</evidence>
<feature type="transmembrane region" description="Helical" evidence="7">
    <location>
        <begin position="68"/>
        <end position="85"/>
    </location>
</feature>
<dbReference type="GO" id="GO:0022857">
    <property type="term" value="F:transmembrane transporter activity"/>
    <property type="evidence" value="ECO:0007669"/>
    <property type="project" value="InterPro"/>
</dbReference>
<reference evidence="8 9" key="1">
    <citation type="submission" date="2015-08" db="EMBL/GenBank/DDBJ databases">
        <title>Next Generation Sequencing and Analysis of the Genome of Puccinia sorghi L Schw, the Causal Agent of Maize Common Rust.</title>
        <authorList>
            <person name="Rochi L."/>
            <person name="Burguener G."/>
            <person name="Darino M."/>
            <person name="Turjanski A."/>
            <person name="Kreff E."/>
            <person name="Dieguez M.J."/>
            <person name="Sacco F."/>
        </authorList>
    </citation>
    <scope>NUCLEOTIDE SEQUENCE [LARGE SCALE GENOMIC DNA]</scope>
    <source>
        <strain evidence="8 9">RO10H11247</strain>
    </source>
</reference>
<feature type="transmembrane region" description="Helical" evidence="7">
    <location>
        <begin position="127"/>
        <end position="148"/>
    </location>
</feature>
<proteinExistence type="inferred from homology"/>
<keyword evidence="9" id="KW-1185">Reference proteome</keyword>
<dbReference type="OrthoDB" id="8904098at2759"/>
<dbReference type="InterPro" id="IPR018456">
    <property type="entry name" value="PTR2_symporter_CS"/>
</dbReference>
<comment type="caution">
    <text evidence="8">The sequence shown here is derived from an EMBL/GenBank/DDBJ whole genome shotgun (WGS) entry which is preliminary data.</text>
</comment>
<organism evidence="8 9">
    <name type="scientific">Puccinia sorghi</name>
    <dbReference type="NCBI Taxonomy" id="27349"/>
    <lineage>
        <taxon>Eukaryota</taxon>
        <taxon>Fungi</taxon>
        <taxon>Dikarya</taxon>
        <taxon>Basidiomycota</taxon>
        <taxon>Pucciniomycotina</taxon>
        <taxon>Pucciniomycetes</taxon>
        <taxon>Pucciniales</taxon>
        <taxon>Pucciniaceae</taxon>
        <taxon>Puccinia</taxon>
    </lineage>
</organism>
<evidence type="ECO:0000256" key="3">
    <source>
        <dbReference type="ARBA" id="ARBA00022692"/>
    </source>
</evidence>
<dbReference type="PANTHER" id="PTHR11654">
    <property type="entry name" value="OLIGOPEPTIDE TRANSPORTER-RELATED"/>
    <property type="match status" value="1"/>
</dbReference>
<protein>
    <submittedName>
        <fullName evidence="8">POT family proton-dependent oligopeptide transporter protein</fullName>
    </submittedName>
</protein>
<feature type="transmembrane region" description="Helical" evidence="7">
    <location>
        <begin position="155"/>
        <end position="175"/>
    </location>
</feature>
<dbReference type="Gene3D" id="1.20.1250.20">
    <property type="entry name" value="MFS general substrate transporter like domains"/>
    <property type="match status" value="1"/>
</dbReference>
<keyword evidence="3 6" id="KW-0812">Transmembrane</keyword>
<dbReference type="Proteomes" id="UP000037035">
    <property type="component" value="Unassembled WGS sequence"/>
</dbReference>
<dbReference type="EMBL" id="LAVV01008381">
    <property type="protein sequence ID" value="KNZ52943.1"/>
    <property type="molecule type" value="Genomic_DNA"/>
</dbReference>
<keyword evidence="5 7" id="KW-0472">Membrane</keyword>
<feature type="transmembrane region" description="Helical" evidence="7">
    <location>
        <begin position="295"/>
        <end position="315"/>
    </location>
</feature>
<sequence>MGQQASTGIVMFNAFWVYLCPLIGAHVADAHLGRYNTILISTFIALLGHTLLVISAIPAVIVHAKGSFACFIVAIIIMGIGTGGFKPNISPLVAEQAETPGSAPHVKVLPKSKEKVIVDPSLTAGRIYMYFYLMINVGALTGQIGMVYAEKYVGFWLAFLLPTMLFCTCPLVMILGKPLYVLRPPTGSVLGKAVKLIKLAVTKKLRAPKESPKPSIGFWEAVKPSHLANQKPSWMNFDDQWVDEVRRGVNACRVFLWFPIYWLTYNQMSTNLTSQAGVLNTHGLPNDILSNLDPFALIVLIPILTLSCVVLFFSVTRSSIQRFGKPESTFMKLISSRLAQSKSPIKRITAGFITGAMAMAWAAIVQHWIYERSECGYRAGSPSCPPVDINVWVQTPSYILIALSEILASVTGLELVLCPSHSLTCHGGSFAYSTRRSFLSRYAFTLAPKNMRSLVTALFLFHLQLALRRSPLSVSQLSLTSLYSHLLSFILLPRTFPSIGHFKKLTKEIHDMVGVYNNGAMKHDRMSVLAFTAGIAFYFVHRKLDQEHEDLIRLQEGTVATTKKSSGHHDADAAPIIIHSDEVAHQVVHQNGPELFMDKHEPRQYP</sequence>
<dbReference type="Pfam" id="PF00854">
    <property type="entry name" value="PTR2"/>
    <property type="match status" value="1"/>
</dbReference>
<accession>A0A0L6UWP5</accession>
<dbReference type="AlphaFoldDB" id="A0A0L6UWP5"/>
<keyword evidence="6" id="KW-0813">Transport</keyword>
<comment type="similarity">
    <text evidence="2 6">Belongs to the major facilitator superfamily. Proton-dependent oligopeptide transporter (POT/PTR) (TC 2.A.17) family.</text>
</comment>
<evidence type="ECO:0000256" key="7">
    <source>
        <dbReference type="SAM" id="Phobius"/>
    </source>
</evidence>
<evidence type="ECO:0000256" key="2">
    <source>
        <dbReference type="ARBA" id="ARBA00005982"/>
    </source>
</evidence>
<dbReference type="VEuPathDB" id="FungiDB:VP01_3391g3"/>
<evidence type="ECO:0000313" key="8">
    <source>
        <dbReference type="EMBL" id="KNZ52943.1"/>
    </source>
</evidence>
<evidence type="ECO:0000256" key="5">
    <source>
        <dbReference type="ARBA" id="ARBA00023136"/>
    </source>
</evidence>
<comment type="subcellular location">
    <subcellularLocation>
        <location evidence="1 6">Membrane</location>
        <topology evidence="1 6">Multi-pass membrane protein</topology>
    </subcellularLocation>
</comment>
<feature type="transmembrane region" description="Helical" evidence="7">
    <location>
        <begin position="348"/>
        <end position="369"/>
    </location>
</feature>